<feature type="transmembrane region" description="Helical" evidence="2">
    <location>
        <begin position="115"/>
        <end position="131"/>
    </location>
</feature>
<feature type="transmembrane region" description="Helical" evidence="2">
    <location>
        <begin position="243"/>
        <end position="264"/>
    </location>
</feature>
<organism evidence="4 5">
    <name type="scientific">Leptospira tipperaryensis</name>
    <dbReference type="NCBI Taxonomy" id="2564040"/>
    <lineage>
        <taxon>Bacteria</taxon>
        <taxon>Pseudomonadati</taxon>
        <taxon>Spirochaetota</taxon>
        <taxon>Spirochaetia</taxon>
        <taxon>Leptospirales</taxon>
        <taxon>Leptospiraceae</taxon>
        <taxon>Leptospira</taxon>
    </lineage>
</organism>
<dbReference type="PANTHER" id="PTHR30576">
    <property type="entry name" value="COLANIC BIOSYNTHESIS UDP-GLUCOSE LIPID CARRIER TRANSFERASE"/>
    <property type="match status" value="1"/>
</dbReference>
<keyword evidence="2" id="KW-0812">Transmembrane</keyword>
<dbReference type="InterPro" id="IPR003362">
    <property type="entry name" value="Bact_transf"/>
</dbReference>
<keyword evidence="5" id="KW-1185">Reference proteome</keyword>
<evidence type="ECO:0000256" key="1">
    <source>
        <dbReference type="ARBA" id="ARBA00006464"/>
    </source>
</evidence>
<dbReference type="KEGG" id="laj:A0128_07550"/>
<protein>
    <submittedName>
        <fullName evidence="4">Glycosyl transferase</fullName>
    </submittedName>
</protein>
<dbReference type="GO" id="GO:0016780">
    <property type="term" value="F:phosphotransferase activity, for other substituted phosphate groups"/>
    <property type="evidence" value="ECO:0007669"/>
    <property type="project" value="TreeGrafter"/>
</dbReference>
<feature type="transmembrane region" description="Helical" evidence="2">
    <location>
        <begin position="54"/>
        <end position="71"/>
    </location>
</feature>
<keyword evidence="2" id="KW-1133">Transmembrane helix</keyword>
<dbReference type="PANTHER" id="PTHR30576:SF0">
    <property type="entry name" value="UNDECAPRENYL-PHOSPHATE N-ACETYLGALACTOSAMINYL 1-PHOSPHATE TRANSFERASE-RELATED"/>
    <property type="match status" value="1"/>
</dbReference>
<comment type="similarity">
    <text evidence="1">Belongs to the bacterial sugar transferase family.</text>
</comment>
<keyword evidence="4" id="KW-0808">Transferase</keyword>
<dbReference type="RefSeq" id="WP_069606945.1">
    <property type="nucleotide sequence ID" value="NZ_CP015217.1"/>
</dbReference>
<feature type="domain" description="Bacterial sugar transferase" evidence="3">
    <location>
        <begin position="238"/>
        <end position="419"/>
    </location>
</feature>
<evidence type="ECO:0000259" key="3">
    <source>
        <dbReference type="Pfam" id="PF02397"/>
    </source>
</evidence>
<evidence type="ECO:0000313" key="4">
    <source>
        <dbReference type="EMBL" id="AOP33710.1"/>
    </source>
</evidence>
<evidence type="ECO:0000313" key="5">
    <source>
        <dbReference type="Proteomes" id="UP000094197"/>
    </source>
</evidence>
<name>A0A1D7UVT4_9LEPT</name>
<dbReference type="EMBL" id="CP015217">
    <property type="protein sequence ID" value="AOP33710.1"/>
    <property type="molecule type" value="Genomic_DNA"/>
</dbReference>
<evidence type="ECO:0000256" key="2">
    <source>
        <dbReference type="SAM" id="Phobius"/>
    </source>
</evidence>
<dbReference type="Proteomes" id="UP000094197">
    <property type="component" value="Chromosome 1"/>
</dbReference>
<keyword evidence="2" id="KW-0472">Membrane</keyword>
<reference evidence="4 5" key="1">
    <citation type="submission" date="2016-04" db="EMBL/GenBank/DDBJ databases">
        <title>Complete genome seqeunce of Leptospira alstonii serovar Room22.</title>
        <authorList>
            <person name="Nally J.E."/>
            <person name="Bayles D.O."/>
            <person name="Hurley D."/>
            <person name="Fanning S."/>
            <person name="McMahon B.J."/>
            <person name="Arent Z."/>
        </authorList>
    </citation>
    <scope>NUCLEOTIDE SEQUENCE [LARGE SCALE GENOMIC DNA]</scope>
    <source>
        <strain evidence="4 5">GWTS #1</strain>
    </source>
</reference>
<feature type="transmembrane region" description="Helical" evidence="2">
    <location>
        <begin position="20"/>
        <end position="42"/>
    </location>
</feature>
<accession>A0A1D7UVT4</accession>
<dbReference type="AlphaFoldDB" id="A0A1D7UVT4"/>
<feature type="transmembrane region" description="Helical" evidence="2">
    <location>
        <begin position="83"/>
        <end position="103"/>
    </location>
</feature>
<dbReference type="Pfam" id="PF02397">
    <property type="entry name" value="Bac_transf"/>
    <property type="match status" value="1"/>
</dbReference>
<proteinExistence type="inferred from homology"/>
<gene>
    <name evidence="4" type="ORF">A0128_07550</name>
</gene>
<sequence>MNYERRHSKIYEQFFLSLSFQIFIGWLLLILGIYITLGFVVGWNKEILFYENNFNTLVASIFSFSFSVISLRKIFKFPVAQSSAYILPIVTFAYALIIAYFFFNRKSYSSQVLTSAYMITLAWCFSGYFIGHRYRILKIAFIPLGSAKTMENTHGAEFYPLDEPSLKNQEYDAVVADLTSDELTPEYEKFLAKCTLSGIPVYHTKQIKEALTGRVKIHHLSENDFGSLLPSQFYGFLKRTIDLFACLILIPLIFPFLAITALIIKIESSGPAIFRQKRMGYRGKIFTMYKFRSMYSDIRGQKFTEGPSDPRITRFGKLIRKYRIDELPQLFNVFFGSMSFIGPRPESYELSQWYEKEVPFFSYRHIVRPGITGWAQVEQGYAAEVEGMNVKLEYDFYYIKNFSFWLDMLITFKTIKTIVTGFGSR</sequence>
<dbReference type="OrthoDB" id="9808602at2"/>